<evidence type="ECO:0000259" key="6">
    <source>
        <dbReference type="PROSITE" id="PS50157"/>
    </source>
</evidence>
<evidence type="ECO:0000313" key="7">
    <source>
        <dbReference type="EMBL" id="KAG7174070.1"/>
    </source>
</evidence>
<proteinExistence type="predicted"/>
<protein>
    <submittedName>
        <fullName evidence="7">Zinc finger protein 39-like</fullName>
    </submittedName>
</protein>
<evidence type="ECO:0000256" key="4">
    <source>
        <dbReference type="ARBA" id="ARBA00022833"/>
    </source>
</evidence>
<dbReference type="InterPro" id="IPR013087">
    <property type="entry name" value="Znf_C2H2_type"/>
</dbReference>
<feature type="domain" description="C2H2-type" evidence="6">
    <location>
        <begin position="502"/>
        <end position="530"/>
    </location>
</feature>
<evidence type="ECO:0000256" key="2">
    <source>
        <dbReference type="ARBA" id="ARBA00022737"/>
    </source>
</evidence>
<keyword evidence="4" id="KW-0862">Zinc</keyword>
<dbReference type="GO" id="GO:0000981">
    <property type="term" value="F:DNA-binding transcription factor activity, RNA polymerase II-specific"/>
    <property type="evidence" value="ECO:0007669"/>
    <property type="project" value="TreeGrafter"/>
</dbReference>
<dbReference type="PANTHER" id="PTHR24408">
    <property type="entry name" value="ZINC FINGER PROTEIN"/>
    <property type="match status" value="1"/>
</dbReference>
<feature type="domain" description="C2H2-type" evidence="6">
    <location>
        <begin position="413"/>
        <end position="441"/>
    </location>
</feature>
<dbReference type="GO" id="GO:0043565">
    <property type="term" value="F:sequence-specific DNA binding"/>
    <property type="evidence" value="ECO:0007669"/>
    <property type="project" value="TreeGrafter"/>
</dbReference>
<feature type="domain" description="C2H2-type" evidence="6">
    <location>
        <begin position="385"/>
        <end position="413"/>
    </location>
</feature>
<feature type="domain" description="C2H2-type" evidence="6">
    <location>
        <begin position="444"/>
        <end position="472"/>
    </location>
</feature>
<dbReference type="EMBL" id="JAHLQT010007950">
    <property type="protein sequence ID" value="KAG7174070.1"/>
    <property type="molecule type" value="Genomic_DNA"/>
</dbReference>
<feature type="domain" description="C2H2-type" evidence="6">
    <location>
        <begin position="474"/>
        <end position="501"/>
    </location>
</feature>
<accession>A0A8J5N6M4</accession>
<comment type="caution">
    <text evidence="7">The sequence shown here is derived from an EMBL/GenBank/DDBJ whole genome shotgun (WGS) entry which is preliminary data.</text>
</comment>
<dbReference type="Proteomes" id="UP000747542">
    <property type="component" value="Unassembled WGS sequence"/>
</dbReference>
<gene>
    <name evidence="7" type="primary">Zfp39-L</name>
    <name evidence="7" type="ORF">Hamer_G017791</name>
</gene>
<dbReference type="AlphaFoldDB" id="A0A8J5N6M4"/>
<dbReference type="OrthoDB" id="6348470at2759"/>
<evidence type="ECO:0000313" key="8">
    <source>
        <dbReference type="Proteomes" id="UP000747542"/>
    </source>
</evidence>
<dbReference type="PANTHER" id="PTHR24408:SF58">
    <property type="entry name" value="TRANSCRIPTION FACTOR (TFIIIA), PUTATIVE (AFU_ORTHOLOGUE AFUA_1G05150)-RELATED"/>
    <property type="match status" value="1"/>
</dbReference>
<feature type="domain" description="C2H2-type" evidence="6">
    <location>
        <begin position="337"/>
        <end position="364"/>
    </location>
</feature>
<organism evidence="7 8">
    <name type="scientific">Homarus americanus</name>
    <name type="common">American lobster</name>
    <dbReference type="NCBI Taxonomy" id="6706"/>
    <lineage>
        <taxon>Eukaryota</taxon>
        <taxon>Metazoa</taxon>
        <taxon>Ecdysozoa</taxon>
        <taxon>Arthropoda</taxon>
        <taxon>Crustacea</taxon>
        <taxon>Multicrustacea</taxon>
        <taxon>Malacostraca</taxon>
        <taxon>Eumalacostraca</taxon>
        <taxon>Eucarida</taxon>
        <taxon>Decapoda</taxon>
        <taxon>Pleocyemata</taxon>
        <taxon>Astacidea</taxon>
        <taxon>Nephropoidea</taxon>
        <taxon>Nephropidae</taxon>
        <taxon>Homarus</taxon>
    </lineage>
</organism>
<evidence type="ECO:0000256" key="5">
    <source>
        <dbReference type="PROSITE-ProRule" id="PRU00042"/>
    </source>
</evidence>
<dbReference type="PROSITE" id="PS00028">
    <property type="entry name" value="ZINC_FINGER_C2H2_1"/>
    <property type="match status" value="7"/>
</dbReference>
<keyword evidence="3 5" id="KW-0863">Zinc-finger</keyword>
<evidence type="ECO:0000256" key="1">
    <source>
        <dbReference type="ARBA" id="ARBA00022723"/>
    </source>
</evidence>
<evidence type="ECO:0000256" key="3">
    <source>
        <dbReference type="ARBA" id="ARBA00022771"/>
    </source>
</evidence>
<sequence>MDKNDMMIVVIGELESDSETILEATETGTIIFKNVSCQTDLEYTSKTSIPLIFCSLLPAIGEASTQADIPVKVSIGISTDCRDTTPSLYTNSEIKVKTEQPENPATITNKDVHLEQTIEDVILGFSANKENQRVDLPGDHMDSDGLADEAALSLYSKDDEKNPEDSEFSSDNDVAFWQKMKLKSKKRRKYKTKSGYSEKKKYLKYPADFSNYGVKIPHEDNHSSVSKMSSFPQQCVEQQPEQTEEGKEAVKEMISIKEEVEVNMDDWITDDEMDAEEEMDIDLAFKLEWKKKRHPYNSKEKNFVCEVCGKLYSKHHYLREHIVRDHSEHEQAKKYPYCCQHCKRLYSGERQLIYHQQQHRGPCEICGVMLRCSGLFWIHRRNHDSQCDVCDKVFQTRSSLDMHMKLKHSEKTVPCPLCPRMFPFKFLMNKHVDKAHNSETPPQHECSECDFSARTEGALNIHQRRIHNKVPKMYKCSKCLAPFWTKISFDKHMDVHNTENGFTCQICMQTFISKNDLYTHKRTAHGGSSSDSIIVEQQALTDQLHSKIMMSNPCEMCNIMFPTRKKLNRHLLKTHAIEIDVPQEPKEVVEESIQLAEMDETAVAVMQIDVNNEDFQSEEPKEEQTIFSFAESISYQGTRSALLMPANVVPPDVNIVDIDGVQYHVIRGNQ</sequence>
<keyword evidence="1" id="KW-0479">Metal-binding</keyword>
<reference evidence="7" key="1">
    <citation type="journal article" date="2021" name="Sci. Adv.">
        <title>The American lobster genome reveals insights on longevity, neural, and immune adaptations.</title>
        <authorList>
            <person name="Polinski J.M."/>
            <person name="Zimin A.V."/>
            <person name="Clark K.F."/>
            <person name="Kohn A.B."/>
            <person name="Sadowski N."/>
            <person name="Timp W."/>
            <person name="Ptitsyn A."/>
            <person name="Khanna P."/>
            <person name="Romanova D.Y."/>
            <person name="Williams P."/>
            <person name="Greenwood S.J."/>
            <person name="Moroz L.L."/>
            <person name="Walt D.R."/>
            <person name="Bodnar A.G."/>
        </authorList>
    </citation>
    <scope>NUCLEOTIDE SEQUENCE</scope>
    <source>
        <strain evidence="7">GMGI-L3</strain>
    </source>
</reference>
<dbReference type="Pfam" id="PF00096">
    <property type="entry name" value="zf-C2H2"/>
    <property type="match status" value="2"/>
</dbReference>
<name>A0A8J5N6M4_HOMAM</name>
<dbReference type="PROSITE" id="PS50157">
    <property type="entry name" value="ZINC_FINGER_C2H2_2"/>
    <property type="match status" value="7"/>
</dbReference>
<keyword evidence="8" id="KW-1185">Reference proteome</keyword>
<feature type="domain" description="C2H2-type" evidence="6">
    <location>
        <begin position="303"/>
        <end position="331"/>
    </location>
</feature>
<dbReference type="GO" id="GO:0005634">
    <property type="term" value="C:nucleus"/>
    <property type="evidence" value="ECO:0007669"/>
    <property type="project" value="TreeGrafter"/>
</dbReference>
<dbReference type="GO" id="GO:0008270">
    <property type="term" value="F:zinc ion binding"/>
    <property type="evidence" value="ECO:0007669"/>
    <property type="project" value="UniProtKB-KW"/>
</dbReference>
<dbReference type="SMART" id="SM00355">
    <property type="entry name" value="ZnF_C2H2"/>
    <property type="match status" value="9"/>
</dbReference>
<keyword evidence="2" id="KW-0677">Repeat</keyword>